<evidence type="ECO:0000313" key="2">
    <source>
        <dbReference type="Proteomes" id="UP000327157"/>
    </source>
</evidence>
<reference evidence="1 2" key="3">
    <citation type="submission" date="2019-11" db="EMBL/GenBank/DDBJ databases">
        <title>A de novo genome assembly of a pear dwarfing rootstock.</title>
        <authorList>
            <person name="Wang F."/>
            <person name="Wang J."/>
            <person name="Li S."/>
            <person name="Zhang Y."/>
            <person name="Fang M."/>
            <person name="Ma L."/>
            <person name="Zhao Y."/>
            <person name="Jiang S."/>
        </authorList>
    </citation>
    <scope>NUCLEOTIDE SEQUENCE [LARGE SCALE GENOMIC DNA]</scope>
    <source>
        <strain evidence="1">S2</strain>
        <tissue evidence="1">Leaf</tissue>
    </source>
</reference>
<evidence type="ECO:0000313" key="1">
    <source>
        <dbReference type="EMBL" id="KAB2605187.1"/>
    </source>
</evidence>
<dbReference type="AlphaFoldDB" id="A0A5N5FQK0"/>
<dbReference type="EMBL" id="SMOL01000559">
    <property type="protein sequence ID" value="KAB2605187.1"/>
    <property type="molecule type" value="Genomic_DNA"/>
</dbReference>
<dbReference type="Gene3D" id="3.40.30.10">
    <property type="entry name" value="Glutaredoxin"/>
    <property type="match status" value="1"/>
</dbReference>
<dbReference type="Proteomes" id="UP000327157">
    <property type="component" value="Chromosome 11"/>
</dbReference>
<protein>
    <submittedName>
        <fullName evidence="1">Spermatogenesis-associated protein 20</fullName>
    </submittedName>
</protein>
<proteinExistence type="predicted"/>
<keyword evidence="2" id="KW-1185">Reference proteome</keyword>
<dbReference type="OrthoDB" id="1938483at2759"/>
<reference evidence="2" key="2">
    <citation type="submission" date="2019-10" db="EMBL/GenBank/DDBJ databases">
        <title>A de novo genome assembly of a pear dwarfing rootstock.</title>
        <authorList>
            <person name="Wang F."/>
            <person name="Wang J."/>
            <person name="Li S."/>
            <person name="Zhang Y."/>
            <person name="Fang M."/>
            <person name="Ma L."/>
            <person name="Zhao Y."/>
            <person name="Jiang S."/>
        </authorList>
    </citation>
    <scope>NUCLEOTIDE SEQUENCE [LARGE SCALE GENOMIC DNA]</scope>
</reference>
<sequence length="88" mass="10054">MAEHTSSNPAAPSHKHSNRLAAEHSPYLLQHAHNPVSLNFRTGFLFFVVWIALRAERLKLDCVLPGGLASRRSFRRSSRERRSHLLIK</sequence>
<gene>
    <name evidence="1" type="ORF">D8674_004904</name>
</gene>
<organism evidence="1 2">
    <name type="scientific">Pyrus ussuriensis x Pyrus communis</name>
    <dbReference type="NCBI Taxonomy" id="2448454"/>
    <lineage>
        <taxon>Eukaryota</taxon>
        <taxon>Viridiplantae</taxon>
        <taxon>Streptophyta</taxon>
        <taxon>Embryophyta</taxon>
        <taxon>Tracheophyta</taxon>
        <taxon>Spermatophyta</taxon>
        <taxon>Magnoliopsida</taxon>
        <taxon>eudicotyledons</taxon>
        <taxon>Gunneridae</taxon>
        <taxon>Pentapetalae</taxon>
        <taxon>rosids</taxon>
        <taxon>fabids</taxon>
        <taxon>Rosales</taxon>
        <taxon>Rosaceae</taxon>
        <taxon>Amygdaloideae</taxon>
        <taxon>Maleae</taxon>
        <taxon>Pyrus</taxon>
    </lineage>
</organism>
<accession>A0A5N5FQK0</accession>
<reference evidence="1 2" key="1">
    <citation type="submission" date="2019-09" db="EMBL/GenBank/DDBJ databases">
        <authorList>
            <person name="Ou C."/>
        </authorList>
    </citation>
    <scope>NUCLEOTIDE SEQUENCE [LARGE SCALE GENOMIC DNA]</scope>
    <source>
        <strain evidence="1">S2</strain>
        <tissue evidence="1">Leaf</tissue>
    </source>
</reference>
<name>A0A5N5FQK0_9ROSA</name>
<comment type="caution">
    <text evidence="1">The sequence shown here is derived from an EMBL/GenBank/DDBJ whole genome shotgun (WGS) entry which is preliminary data.</text>
</comment>